<name>A0ABT1Q7T9_9ACTN</name>
<keyword evidence="1" id="KW-0560">Oxidoreductase</keyword>
<reference evidence="3" key="1">
    <citation type="submission" date="2022-06" db="EMBL/GenBank/DDBJ databases">
        <title>Draft genome sequence of Streptomyces sp. RB6PN25 isolated from peat swamp forest in Thailand.</title>
        <authorList>
            <person name="Duangmal K."/>
            <person name="Klaysubun C."/>
        </authorList>
    </citation>
    <scope>NUCLEOTIDE SEQUENCE</scope>
    <source>
        <strain evidence="3">RB6PN25</strain>
    </source>
</reference>
<dbReference type="Gene3D" id="3.40.605.10">
    <property type="entry name" value="Aldehyde Dehydrogenase, Chain A, domain 1"/>
    <property type="match status" value="1"/>
</dbReference>
<evidence type="ECO:0000313" key="3">
    <source>
        <dbReference type="EMBL" id="MCQ4084847.1"/>
    </source>
</evidence>
<sequence>MTTTQTTDIEPIVETAATASHAWAATAPAERAVVLSAIADALDAEEGTLVPLADAETHLGRTRLSGELRRTTFQLRFLAQTVRRAAFYDVRIDRADETWPPGPRPELRRYRTAIGPVLVFAASNFPFAFSVAGGDTASAWAAGCPVTVKAHPGHPRLSRHTARTVSRAIAEVGAPAGLFSLIEGEQAGVQALRHPRIRAAAFTGSITGGLTLARIAAERPEPIPFYGELGSINPVVVTPGAARARIEEIALGYVASLTQGAGQFCTNPGLLFVPADSPLAERVAELLHEVAAAPMLNQRIADAYLAVAHKLATRSGMQKLCWPQDPASLAPRLLHTTLEVFRADQEAMAEECFGPLGVVVSYDNLTEVTAGIVALPGQLTTTVHAEEDEARSNPILALLADALTDRSGRVIWGGWPTGVAVTHAMHHGGPFPATTTPAGTSVGTAALERFLRPVAYQSWPQHLLPPPLRDDNPWGIPQHRDDS</sequence>
<evidence type="ECO:0000256" key="1">
    <source>
        <dbReference type="ARBA" id="ARBA00023002"/>
    </source>
</evidence>
<dbReference type="CDD" id="cd07129">
    <property type="entry name" value="ALDH_KGSADH"/>
    <property type="match status" value="1"/>
</dbReference>
<protein>
    <submittedName>
        <fullName evidence="3">Aldehyde dehydrogenase (NADP(+))</fullName>
    </submittedName>
</protein>
<accession>A0ABT1Q7T9</accession>
<keyword evidence="4" id="KW-1185">Reference proteome</keyword>
<evidence type="ECO:0000313" key="4">
    <source>
        <dbReference type="Proteomes" id="UP001057702"/>
    </source>
</evidence>
<dbReference type="Pfam" id="PF00171">
    <property type="entry name" value="Aldedh"/>
    <property type="match status" value="1"/>
</dbReference>
<dbReference type="SUPFAM" id="SSF53720">
    <property type="entry name" value="ALDH-like"/>
    <property type="match status" value="1"/>
</dbReference>
<dbReference type="InterPro" id="IPR015590">
    <property type="entry name" value="Aldehyde_DH_dom"/>
</dbReference>
<dbReference type="InterPro" id="IPR016161">
    <property type="entry name" value="Ald_DH/histidinol_DH"/>
</dbReference>
<organism evidence="3 4">
    <name type="scientific">Streptomyces humicola</name>
    <dbReference type="NCBI Taxonomy" id="2953240"/>
    <lineage>
        <taxon>Bacteria</taxon>
        <taxon>Bacillati</taxon>
        <taxon>Actinomycetota</taxon>
        <taxon>Actinomycetes</taxon>
        <taxon>Kitasatosporales</taxon>
        <taxon>Streptomycetaceae</taxon>
        <taxon>Streptomyces</taxon>
    </lineage>
</organism>
<dbReference type="RefSeq" id="WP_255923926.1">
    <property type="nucleotide sequence ID" value="NZ_JANFNG010000043.1"/>
</dbReference>
<evidence type="ECO:0000259" key="2">
    <source>
        <dbReference type="Pfam" id="PF00171"/>
    </source>
</evidence>
<dbReference type="InterPro" id="IPR044151">
    <property type="entry name" value="ALDH_KGSADH"/>
</dbReference>
<dbReference type="InterPro" id="IPR016163">
    <property type="entry name" value="Ald_DH_C"/>
</dbReference>
<dbReference type="Proteomes" id="UP001057702">
    <property type="component" value="Unassembled WGS sequence"/>
</dbReference>
<feature type="domain" description="Aldehyde dehydrogenase" evidence="2">
    <location>
        <begin position="4"/>
        <end position="370"/>
    </location>
</feature>
<dbReference type="InterPro" id="IPR016162">
    <property type="entry name" value="Ald_DH_N"/>
</dbReference>
<dbReference type="InterPro" id="IPR050740">
    <property type="entry name" value="Aldehyde_DH_Superfamily"/>
</dbReference>
<dbReference type="Gene3D" id="3.40.309.10">
    <property type="entry name" value="Aldehyde Dehydrogenase, Chain A, domain 2"/>
    <property type="match status" value="1"/>
</dbReference>
<dbReference type="PANTHER" id="PTHR43353:SF3">
    <property type="entry name" value="ALDEHYDE DEHYDROGENASE-RELATED"/>
    <property type="match status" value="1"/>
</dbReference>
<proteinExistence type="predicted"/>
<dbReference type="EMBL" id="JANFNG010000043">
    <property type="protein sequence ID" value="MCQ4084847.1"/>
    <property type="molecule type" value="Genomic_DNA"/>
</dbReference>
<gene>
    <name evidence="3" type="ORF">NGB36_30850</name>
</gene>
<comment type="caution">
    <text evidence="3">The sequence shown here is derived from an EMBL/GenBank/DDBJ whole genome shotgun (WGS) entry which is preliminary data.</text>
</comment>
<dbReference type="PANTHER" id="PTHR43353">
    <property type="entry name" value="SUCCINATE-SEMIALDEHYDE DEHYDROGENASE, MITOCHONDRIAL"/>
    <property type="match status" value="1"/>
</dbReference>